<organism evidence="6 7">
    <name type="scientific">Psychrosphaera saromensis</name>
    <dbReference type="NCBI Taxonomy" id="716813"/>
    <lineage>
        <taxon>Bacteria</taxon>
        <taxon>Pseudomonadati</taxon>
        <taxon>Pseudomonadota</taxon>
        <taxon>Gammaproteobacteria</taxon>
        <taxon>Alteromonadales</taxon>
        <taxon>Pseudoalteromonadaceae</taxon>
        <taxon>Psychrosphaera</taxon>
    </lineage>
</organism>
<dbReference type="InterPro" id="IPR028998">
    <property type="entry name" value="RimP_C"/>
</dbReference>
<feature type="domain" description="Ribosome maturation factor RimP N-terminal" evidence="4">
    <location>
        <begin position="11"/>
        <end position="83"/>
    </location>
</feature>
<dbReference type="GO" id="GO:0006412">
    <property type="term" value="P:translation"/>
    <property type="evidence" value="ECO:0007669"/>
    <property type="project" value="TreeGrafter"/>
</dbReference>
<keyword evidence="1 3" id="KW-0963">Cytoplasm</keyword>
<dbReference type="HAMAP" id="MF_01077">
    <property type="entry name" value="RimP"/>
    <property type="match status" value="1"/>
</dbReference>
<evidence type="ECO:0000313" key="6">
    <source>
        <dbReference type="EMBL" id="PQJ53630.1"/>
    </source>
</evidence>
<evidence type="ECO:0000259" key="4">
    <source>
        <dbReference type="Pfam" id="PF02576"/>
    </source>
</evidence>
<dbReference type="PANTHER" id="PTHR33867">
    <property type="entry name" value="RIBOSOME MATURATION FACTOR RIMP"/>
    <property type="match status" value="1"/>
</dbReference>
<dbReference type="AlphaFoldDB" id="A0A2S7UWI0"/>
<dbReference type="FunFam" id="3.30.300.70:FF:000001">
    <property type="entry name" value="Ribosome maturation factor RimP"/>
    <property type="match status" value="1"/>
</dbReference>
<sequence length="152" mass="16620">MTNLELRLTEMLSPAVDALGFDLLGIEYLRAGSHSTLRLFIDHEDGITVDNCADVSRQASAILDVEDPIANEYSLEVSSPGVDRPLFTLAHFAAVVSEEVSVKLNVPQDGRRNFKGTLVSIDEDMINVEVDNQVFSLLIDNVSKANLIAKFG</sequence>
<dbReference type="Gene3D" id="2.30.30.180">
    <property type="entry name" value="Ribosome maturation factor RimP, C-terminal domain"/>
    <property type="match status" value="1"/>
</dbReference>
<gene>
    <name evidence="3" type="primary">rimP</name>
    <name evidence="6" type="ORF">BTO11_08100</name>
</gene>
<dbReference type="GO" id="GO:0000028">
    <property type="term" value="P:ribosomal small subunit assembly"/>
    <property type="evidence" value="ECO:0007669"/>
    <property type="project" value="TreeGrafter"/>
</dbReference>
<proteinExistence type="inferred from homology"/>
<comment type="similarity">
    <text evidence="3">Belongs to the RimP family.</text>
</comment>
<dbReference type="PANTHER" id="PTHR33867:SF1">
    <property type="entry name" value="RIBOSOME MATURATION FACTOR RIMP"/>
    <property type="match status" value="1"/>
</dbReference>
<feature type="domain" description="Ribosome maturation factor RimP C-terminal" evidence="5">
    <location>
        <begin position="86"/>
        <end position="151"/>
    </location>
</feature>
<dbReference type="InterPro" id="IPR028989">
    <property type="entry name" value="RimP_N"/>
</dbReference>
<dbReference type="GO" id="GO:0005829">
    <property type="term" value="C:cytosol"/>
    <property type="evidence" value="ECO:0007669"/>
    <property type="project" value="TreeGrafter"/>
</dbReference>
<protein>
    <recommendedName>
        <fullName evidence="3">Ribosome maturation factor RimP</fullName>
    </recommendedName>
</protein>
<dbReference type="Gene3D" id="3.30.300.70">
    <property type="entry name" value="RimP-like superfamily, N-terminal"/>
    <property type="match status" value="1"/>
</dbReference>
<dbReference type="InterPro" id="IPR036847">
    <property type="entry name" value="RimP_C_sf"/>
</dbReference>
<evidence type="ECO:0000259" key="5">
    <source>
        <dbReference type="Pfam" id="PF17384"/>
    </source>
</evidence>
<comment type="caution">
    <text evidence="6">The sequence shown here is derived from an EMBL/GenBank/DDBJ whole genome shotgun (WGS) entry which is preliminary data.</text>
</comment>
<dbReference type="Pfam" id="PF02576">
    <property type="entry name" value="RimP_N"/>
    <property type="match status" value="1"/>
</dbReference>
<comment type="function">
    <text evidence="3">Required for maturation of 30S ribosomal subunits.</text>
</comment>
<dbReference type="RefSeq" id="WP_105052120.1">
    <property type="nucleotide sequence ID" value="NZ_BMYG01000002.1"/>
</dbReference>
<dbReference type="SUPFAM" id="SSF74942">
    <property type="entry name" value="YhbC-like, C-terminal domain"/>
    <property type="match status" value="1"/>
</dbReference>
<keyword evidence="2 3" id="KW-0690">Ribosome biogenesis</keyword>
<evidence type="ECO:0000256" key="1">
    <source>
        <dbReference type="ARBA" id="ARBA00022490"/>
    </source>
</evidence>
<evidence type="ECO:0000256" key="3">
    <source>
        <dbReference type="HAMAP-Rule" id="MF_01077"/>
    </source>
</evidence>
<evidence type="ECO:0000256" key="2">
    <source>
        <dbReference type="ARBA" id="ARBA00022517"/>
    </source>
</evidence>
<dbReference type="InterPro" id="IPR035956">
    <property type="entry name" value="RimP_N_sf"/>
</dbReference>
<dbReference type="Pfam" id="PF17384">
    <property type="entry name" value="DUF150_C"/>
    <property type="match status" value="1"/>
</dbReference>
<dbReference type="NCBIfam" id="NF000927">
    <property type="entry name" value="PRK00092.1-1"/>
    <property type="match status" value="1"/>
</dbReference>
<accession>A0A2S7UWI0</accession>
<name>A0A2S7UWI0_9GAMM</name>
<comment type="subcellular location">
    <subcellularLocation>
        <location evidence="3">Cytoplasm</location>
    </subcellularLocation>
</comment>
<dbReference type="SUPFAM" id="SSF75420">
    <property type="entry name" value="YhbC-like, N-terminal domain"/>
    <property type="match status" value="1"/>
</dbReference>
<reference evidence="6 7" key="1">
    <citation type="submission" date="2016-12" db="EMBL/GenBank/DDBJ databases">
        <title>Diversity of luminous bacteria.</title>
        <authorList>
            <person name="Yoshizawa S."/>
            <person name="Kogure K."/>
        </authorList>
    </citation>
    <scope>NUCLEOTIDE SEQUENCE [LARGE SCALE GENOMIC DNA]</scope>
    <source>
        <strain evidence="6 7">SA4-48</strain>
    </source>
</reference>
<dbReference type="OrthoDB" id="9805006at2"/>
<dbReference type="Proteomes" id="UP000239007">
    <property type="component" value="Unassembled WGS sequence"/>
</dbReference>
<dbReference type="InterPro" id="IPR003728">
    <property type="entry name" value="Ribosome_maturation_RimP"/>
</dbReference>
<dbReference type="EMBL" id="MSCH01000003">
    <property type="protein sequence ID" value="PQJ53630.1"/>
    <property type="molecule type" value="Genomic_DNA"/>
</dbReference>
<evidence type="ECO:0000313" key="7">
    <source>
        <dbReference type="Proteomes" id="UP000239007"/>
    </source>
</evidence>
<keyword evidence="7" id="KW-1185">Reference proteome</keyword>
<dbReference type="CDD" id="cd01734">
    <property type="entry name" value="YlxS_C"/>
    <property type="match status" value="1"/>
</dbReference>